<dbReference type="AlphaFoldDB" id="A0A840P736"/>
<keyword evidence="1" id="KW-0472">Membrane</keyword>
<dbReference type="RefSeq" id="WP_185050655.1">
    <property type="nucleotide sequence ID" value="NZ_BAABIX010000001.1"/>
</dbReference>
<reference evidence="2 3" key="1">
    <citation type="submission" date="2020-08" db="EMBL/GenBank/DDBJ databases">
        <title>Genomic Encyclopedia of Type Strains, Phase IV (KMG-IV): sequencing the most valuable type-strain genomes for metagenomic binning, comparative biology and taxonomic classification.</title>
        <authorList>
            <person name="Goeker M."/>
        </authorList>
    </citation>
    <scope>NUCLEOTIDE SEQUENCE [LARGE SCALE GENOMIC DNA]</scope>
    <source>
        <strain evidence="2 3">DSM 45615</strain>
    </source>
</reference>
<accession>A0A840P736</accession>
<keyword evidence="3" id="KW-1185">Reference proteome</keyword>
<sequence>MDEPSEAIRQAARRLGFGAHVATAVVGRIYSGLVGFLLLPLMLIGGSGLLLGPDYSVPLRVAGVILLMSVPAVFLACRAVYRREEAQASRLFCFEHGVVLTRKGEPPRFHPWTETEFREETFPVGHGGAARATVVYLYTRDGKRLATVHHRDCQEAIRRLSSAVSR</sequence>
<evidence type="ECO:0000313" key="3">
    <source>
        <dbReference type="Proteomes" id="UP000578449"/>
    </source>
</evidence>
<evidence type="ECO:0000256" key="1">
    <source>
        <dbReference type="SAM" id="Phobius"/>
    </source>
</evidence>
<name>A0A840P736_9ACTN</name>
<keyword evidence="1" id="KW-1133">Transmembrane helix</keyword>
<keyword evidence="1" id="KW-0812">Transmembrane</keyword>
<organism evidence="2 3">
    <name type="scientific">Thermocatellispora tengchongensis</name>
    <dbReference type="NCBI Taxonomy" id="1073253"/>
    <lineage>
        <taxon>Bacteria</taxon>
        <taxon>Bacillati</taxon>
        <taxon>Actinomycetota</taxon>
        <taxon>Actinomycetes</taxon>
        <taxon>Streptosporangiales</taxon>
        <taxon>Streptosporangiaceae</taxon>
        <taxon>Thermocatellispora</taxon>
    </lineage>
</organism>
<evidence type="ECO:0000313" key="2">
    <source>
        <dbReference type="EMBL" id="MBB5133723.1"/>
    </source>
</evidence>
<gene>
    <name evidence="2" type="ORF">HNP84_003449</name>
</gene>
<dbReference type="EMBL" id="JACHGN010000006">
    <property type="protein sequence ID" value="MBB5133723.1"/>
    <property type="molecule type" value="Genomic_DNA"/>
</dbReference>
<feature type="transmembrane region" description="Helical" evidence="1">
    <location>
        <begin position="21"/>
        <end position="45"/>
    </location>
</feature>
<dbReference type="Proteomes" id="UP000578449">
    <property type="component" value="Unassembled WGS sequence"/>
</dbReference>
<comment type="caution">
    <text evidence="2">The sequence shown here is derived from an EMBL/GenBank/DDBJ whole genome shotgun (WGS) entry which is preliminary data.</text>
</comment>
<feature type="transmembrane region" description="Helical" evidence="1">
    <location>
        <begin position="57"/>
        <end position="81"/>
    </location>
</feature>
<proteinExistence type="predicted"/>
<protein>
    <submittedName>
        <fullName evidence="2">Uncharacterized protein</fullName>
    </submittedName>
</protein>